<sequence>MLRNYIQKDVNYISPEIANVNSLRAGRESYGESAIGWVQVHRHENVFTVLGVIAPEHNVTSKNYIVEVKIDIEKYEIVSAICKSCVAHQGGCKHHIAFIGWIHRRSEEPTKTEVECYWKKIGTTTKFIEARNLVNNKRKNRKGNGKVIKLRKKETPSGSFLKEVIEHISFVRSTQPQVTIIPQIFNYFREHDEWFQNLDLHNLMQLFQRSFPAGSPEQFLVFCKTNMKHENCKIAAAKTAGQSDCGHWFKLRYGRITASKLFDVSRCQTKSGSLVDLMLGAKLRQSPAMERGIRLEKQVPAKVEALKQTKFQRCGLLLSPDFPFFGASPDGINEDCVVEIKCPFSLKSKLSYINAKDEISAKCVAQMQLQMFLSNRKSCLFCVAEPNFEMTCKVTIREVKFDPTLLTDLVAKATNFWNSAIWNALQCK</sequence>
<reference evidence="2" key="1">
    <citation type="submission" date="2021-11" db="EMBL/GenBank/DDBJ databases">
        <authorList>
            <person name="Schell T."/>
        </authorList>
    </citation>
    <scope>NUCLEOTIDE SEQUENCE</scope>
    <source>
        <strain evidence="2">M5</strain>
    </source>
</reference>
<dbReference type="Pfam" id="PF09588">
    <property type="entry name" value="YqaJ"/>
    <property type="match status" value="1"/>
</dbReference>
<proteinExistence type="predicted"/>
<dbReference type="InterPro" id="IPR019080">
    <property type="entry name" value="YqaJ_viral_recombinase"/>
</dbReference>
<dbReference type="GO" id="GO:0006281">
    <property type="term" value="P:DNA repair"/>
    <property type="evidence" value="ECO:0007669"/>
    <property type="project" value="UniProtKB-ARBA"/>
</dbReference>
<evidence type="ECO:0000313" key="3">
    <source>
        <dbReference type="Proteomes" id="UP000789390"/>
    </source>
</evidence>
<dbReference type="Gene3D" id="3.90.320.10">
    <property type="match status" value="1"/>
</dbReference>
<keyword evidence="3" id="KW-1185">Reference proteome</keyword>
<dbReference type="InterPro" id="IPR011604">
    <property type="entry name" value="PDDEXK-like_dom_sf"/>
</dbReference>
<feature type="domain" description="YqaJ viral recombinase" evidence="1">
    <location>
        <begin position="247"/>
        <end position="375"/>
    </location>
</feature>
<evidence type="ECO:0000259" key="1">
    <source>
        <dbReference type="Pfam" id="PF09588"/>
    </source>
</evidence>
<accession>A0A8J2RUU0</accession>
<gene>
    <name evidence="2" type="ORF">DGAL_LOCUS12365</name>
</gene>
<dbReference type="OrthoDB" id="6357546at2759"/>
<dbReference type="PANTHER" id="PTHR39953:SF1">
    <property type="entry name" value="RE54151P"/>
    <property type="match status" value="1"/>
</dbReference>
<organism evidence="2 3">
    <name type="scientific">Daphnia galeata</name>
    <dbReference type="NCBI Taxonomy" id="27404"/>
    <lineage>
        <taxon>Eukaryota</taxon>
        <taxon>Metazoa</taxon>
        <taxon>Ecdysozoa</taxon>
        <taxon>Arthropoda</taxon>
        <taxon>Crustacea</taxon>
        <taxon>Branchiopoda</taxon>
        <taxon>Diplostraca</taxon>
        <taxon>Cladocera</taxon>
        <taxon>Anomopoda</taxon>
        <taxon>Daphniidae</taxon>
        <taxon>Daphnia</taxon>
    </lineage>
</organism>
<dbReference type="CDD" id="cd22343">
    <property type="entry name" value="PDDEXK_lambda_exonuclease-like"/>
    <property type="match status" value="1"/>
</dbReference>
<dbReference type="Proteomes" id="UP000789390">
    <property type="component" value="Unassembled WGS sequence"/>
</dbReference>
<dbReference type="AlphaFoldDB" id="A0A8J2RUU0"/>
<comment type="caution">
    <text evidence="2">The sequence shown here is derived from an EMBL/GenBank/DDBJ whole genome shotgun (WGS) entry which is preliminary data.</text>
</comment>
<protein>
    <recommendedName>
        <fullName evidence="1">YqaJ viral recombinase domain-containing protein</fullName>
    </recommendedName>
</protein>
<dbReference type="InterPro" id="IPR011335">
    <property type="entry name" value="Restrct_endonuc-II-like"/>
</dbReference>
<dbReference type="PANTHER" id="PTHR39953">
    <property type="entry name" value="RE54151P"/>
    <property type="match status" value="1"/>
</dbReference>
<evidence type="ECO:0000313" key="2">
    <source>
        <dbReference type="EMBL" id="CAH0108909.1"/>
    </source>
</evidence>
<name>A0A8J2RUU0_9CRUS</name>
<dbReference type="SUPFAM" id="SSF52980">
    <property type="entry name" value="Restriction endonuclease-like"/>
    <property type="match status" value="1"/>
</dbReference>
<dbReference type="EMBL" id="CAKKLH010000288">
    <property type="protein sequence ID" value="CAH0108909.1"/>
    <property type="molecule type" value="Genomic_DNA"/>
</dbReference>